<dbReference type="PANTHER" id="PTHR43273">
    <property type="entry name" value="ANAEROBIC SULFATASE-MATURATING ENZYME HOMOLOG ASLB-RELATED"/>
    <property type="match status" value="1"/>
</dbReference>
<dbReference type="EMBL" id="FQXV01000019">
    <property type="protein sequence ID" value="SHI22955.1"/>
    <property type="molecule type" value="Genomic_DNA"/>
</dbReference>
<dbReference type="NCBIfam" id="TIGR04068">
    <property type="entry name" value="rSAM_ocin_clost"/>
    <property type="match status" value="1"/>
</dbReference>
<dbReference type="AlphaFoldDB" id="A0A1M5ZFC1"/>
<dbReference type="PROSITE" id="PS01305">
    <property type="entry name" value="MOAA_NIFB_PQQE"/>
    <property type="match status" value="1"/>
</dbReference>
<protein>
    <recommendedName>
        <fullName evidence="7">Radical SAM core domain-containing protein</fullName>
    </recommendedName>
</protein>
<evidence type="ECO:0000256" key="3">
    <source>
        <dbReference type="ARBA" id="ARBA00022691"/>
    </source>
</evidence>
<dbReference type="InterPro" id="IPR058240">
    <property type="entry name" value="rSAM_sf"/>
</dbReference>
<evidence type="ECO:0000256" key="4">
    <source>
        <dbReference type="ARBA" id="ARBA00022723"/>
    </source>
</evidence>
<dbReference type="Proteomes" id="UP000183995">
    <property type="component" value="Unassembled WGS sequence"/>
</dbReference>
<dbReference type="Pfam" id="PF04055">
    <property type="entry name" value="Radical_SAM"/>
    <property type="match status" value="1"/>
</dbReference>
<keyword evidence="3" id="KW-0949">S-adenosyl-L-methionine</keyword>
<evidence type="ECO:0000313" key="9">
    <source>
        <dbReference type="Proteomes" id="UP000183995"/>
    </source>
</evidence>
<keyword evidence="2" id="KW-0004">4Fe-4S</keyword>
<dbReference type="InterPro" id="IPR023867">
    <property type="entry name" value="Sulphatase_maturase_rSAM"/>
</dbReference>
<dbReference type="InterPro" id="IPR024001">
    <property type="entry name" value="Cys-rich_pep_rSAM_mat_CcpM"/>
</dbReference>
<dbReference type="CDD" id="cd01335">
    <property type="entry name" value="Radical_SAM"/>
    <property type="match status" value="1"/>
</dbReference>
<dbReference type="SUPFAM" id="SSF102114">
    <property type="entry name" value="Radical SAM enzymes"/>
    <property type="match status" value="1"/>
</dbReference>
<sequence length="470" mass="53776">MSKPFIHLMKTINGFYFFDVNKNEIVSIKENVFNALEAVMNSKELSKDDYREMDELQPLLSLGYLSDKRVEEIKHPYSDDIEYFLGRNLEKITLQLTQNCNLRCSYCTYSESNNSKQRKHSPKKMTFDVAKRAVDFLAKHSIDSERVNIGFYGGEPLLRFDLLKQVVEYAKEVLLGKKYSFSITTNGTLLTDEFAEFLIENDFGVTVSLDGPKEIHDKNRRFRGSGEGSFDTILSNLNNLYQKYPTFLSSLLISLVMDPQNDFDTINSLFLENDLLQNTHIISSIIDDTYCENKNFYSSQFVEKHSYEIFLAFLDMSGMVCGLKTLPIAIEHLNKYLKFNGSLVKTLHLPDSAAPGGPCIPGKPRLFVDTDGNFYPCERVSEASQVMKIGNVYIGFDFDKCRRLLNVAQITESSCRDCWVFNGCSLCAKFADDGESLSAPMKASHCQNARNNYEDKLLYQIFLDEKKKCY</sequence>
<dbReference type="GO" id="GO:0016491">
    <property type="term" value="F:oxidoreductase activity"/>
    <property type="evidence" value="ECO:0007669"/>
    <property type="project" value="InterPro"/>
</dbReference>
<evidence type="ECO:0000256" key="2">
    <source>
        <dbReference type="ARBA" id="ARBA00022485"/>
    </source>
</evidence>
<dbReference type="Gene3D" id="3.20.20.70">
    <property type="entry name" value="Aldolase class I"/>
    <property type="match status" value="1"/>
</dbReference>
<evidence type="ECO:0000256" key="1">
    <source>
        <dbReference type="ARBA" id="ARBA00001966"/>
    </source>
</evidence>
<dbReference type="PANTHER" id="PTHR43273:SF8">
    <property type="entry name" value="RADICAL SAM DOMAIN PROTEIN"/>
    <property type="match status" value="1"/>
</dbReference>
<proteinExistence type="predicted"/>
<accession>A0A1M5ZFC1</accession>
<gene>
    <name evidence="8" type="ORF">SAMN02745823_03653</name>
</gene>
<dbReference type="InterPro" id="IPR013785">
    <property type="entry name" value="Aldolase_TIM"/>
</dbReference>
<keyword evidence="4" id="KW-0479">Metal-binding</keyword>
<evidence type="ECO:0000313" key="8">
    <source>
        <dbReference type="EMBL" id="SHI22955.1"/>
    </source>
</evidence>
<keyword evidence="6" id="KW-0411">Iron-sulfur</keyword>
<keyword evidence="5" id="KW-0408">Iron</keyword>
<dbReference type="InterPro" id="IPR000385">
    <property type="entry name" value="MoaA_NifB_PqqE_Fe-S-bd_CS"/>
</dbReference>
<dbReference type="SFLD" id="SFLDG01067">
    <property type="entry name" value="SPASM/twitch_domain_containing"/>
    <property type="match status" value="1"/>
</dbReference>
<dbReference type="PROSITE" id="PS51918">
    <property type="entry name" value="RADICAL_SAM"/>
    <property type="match status" value="1"/>
</dbReference>
<dbReference type="SFLD" id="SFLDG01386">
    <property type="entry name" value="main_SPASM_domain-containing"/>
    <property type="match status" value="1"/>
</dbReference>
<dbReference type="STRING" id="1123282.SAMN02745823_03653"/>
<feature type="domain" description="Radical SAM core" evidence="7">
    <location>
        <begin position="84"/>
        <end position="320"/>
    </location>
</feature>
<dbReference type="GO" id="GO:0046872">
    <property type="term" value="F:metal ion binding"/>
    <property type="evidence" value="ECO:0007669"/>
    <property type="project" value="UniProtKB-KW"/>
</dbReference>
<dbReference type="RefSeq" id="WP_073082630.1">
    <property type="nucleotide sequence ID" value="NZ_FQXV01000019.1"/>
</dbReference>
<organism evidence="8 9">
    <name type="scientific">Sporobacter termitidis DSM 10068</name>
    <dbReference type="NCBI Taxonomy" id="1123282"/>
    <lineage>
        <taxon>Bacteria</taxon>
        <taxon>Bacillati</taxon>
        <taxon>Bacillota</taxon>
        <taxon>Clostridia</taxon>
        <taxon>Eubacteriales</taxon>
        <taxon>Oscillospiraceae</taxon>
        <taxon>Sporobacter</taxon>
    </lineage>
</organism>
<evidence type="ECO:0000256" key="5">
    <source>
        <dbReference type="ARBA" id="ARBA00023004"/>
    </source>
</evidence>
<reference evidence="8 9" key="1">
    <citation type="submission" date="2016-11" db="EMBL/GenBank/DDBJ databases">
        <authorList>
            <person name="Jaros S."/>
            <person name="Januszkiewicz K."/>
            <person name="Wedrychowicz H."/>
        </authorList>
    </citation>
    <scope>NUCLEOTIDE SEQUENCE [LARGE SCALE GENOMIC DNA]</scope>
    <source>
        <strain evidence="8 9">DSM 10068</strain>
    </source>
</reference>
<evidence type="ECO:0000256" key="6">
    <source>
        <dbReference type="ARBA" id="ARBA00023014"/>
    </source>
</evidence>
<comment type="cofactor">
    <cofactor evidence="1">
        <name>[4Fe-4S] cluster</name>
        <dbReference type="ChEBI" id="CHEBI:49883"/>
    </cofactor>
</comment>
<dbReference type="GO" id="GO:0051539">
    <property type="term" value="F:4 iron, 4 sulfur cluster binding"/>
    <property type="evidence" value="ECO:0007669"/>
    <property type="project" value="UniProtKB-KW"/>
</dbReference>
<dbReference type="SFLD" id="SFLDS00029">
    <property type="entry name" value="Radical_SAM"/>
    <property type="match status" value="1"/>
</dbReference>
<evidence type="ECO:0000259" key="7">
    <source>
        <dbReference type="PROSITE" id="PS51918"/>
    </source>
</evidence>
<dbReference type="InterPro" id="IPR007197">
    <property type="entry name" value="rSAM"/>
</dbReference>
<dbReference type="SFLD" id="SFLDG01384">
    <property type="entry name" value="thioether_bond_formation_requi"/>
    <property type="match status" value="1"/>
</dbReference>
<keyword evidence="9" id="KW-1185">Reference proteome</keyword>
<name>A0A1M5ZFC1_9FIRM</name>